<accession>D7CK46</accession>
<keyword evidence="3 6" id="KW-0812">Transmembrane</keyword>
<dbReference type="OrthoDB" id="9812055at2"/>
<reference evidence="8 9" key="2">
    <citation type="journal article" date="2010" name="Stand. Genomic Sci.">
        <title>Complete genome sequence of Syntrophothermus lipocalidus type strain (TGB-C1).</title>
        <authorList>
            <person name="Djao O.D."/>
            <person name="Zhang X."/>
            <person name="Lucas S."/>
            <person name="Lapidus A."/>
            <person name="Del Rio T.G."/>
            <person name="Nolan M."/>
            <person name="Tice H."/>
            <person name="Cheng J.F."/>
            <person name="Han C."/>
            <person name="Tapia R."/>
            <person name="Goodwin L."/>
            <person name="Pitluck S."/>
            <person name="Liolios K."/>
            <person name="Ivanova N."/>
            <person name="Mavromatis K."/>
            <person name="Mikhailova N."/>
            <person name="Ovchinnikova G."/>
            <person name="Pati A."/>
            <person name="Brambilla E."/>
            <person name="Chen A."/>
            <person name="Palaniappan K."/>
            <person name="Land M."/>
            <person name="Hauser L."/>
            <person name="Chang Y.J."/>
            <person name="Jeffries C.D."/>
            <person name="Rohde M."/>
            <person name="Sikorski J."/>
            <person name="Spring S."/>
            <person name="Goker M."/>
            <person name="Detter J.C."/>
            <person name="Woyke T."/>
            <person name="Bristow J."/>
            <person name="Eisen J.A."/>
            <person name="Markowitz V."/>
            <person name="Hugenholtz P."/>
            <person name="Kyrpides N.C."/>
            <person name="Klenk H.P."/>
        </authorList>
    </citation>
    <scope>NUCLEOTIDE SEQUENCE [LARGE SCALE GENOMIC DNA]</scope>
    <source>
        <strain evidence="9">DSM 12680 / TGB-C1</strain>
    </source>
</reference>
<evidence type="ECO:0000259" key="7">
    <source>
        <dbReference type="Pfam" id="PF13190"/>
    </source>
</evidence>
<dbReference type="eggNOG" id="COG0310">
    <property type="taxonomic scope" value="Bacteria"/>
</dbReference>
<sequence length="108" mass="11562">MVKGYRRLLTALIVLVILCPLGLLATGTAFGEWGLDELVDEVGYIPAGLAKYADLWKHAPLPDYSIPGFTSSFFSQAFGYIVSAVLGMVLVAAVVTLWVRLAGTGENN</sequence>
<keyword evidence="5 6" id="KW-0472">Membrane</keyword>
<evidence type="ECO:0000256" key="1">
    <source>
        <dbReference type="ARBA" id="ARBA00004236"/>
    </source>
</evidence>
<evidence type="ECO:0000313" key="8">
    <source>
        <dbReference type="EMBL" id="ADI01160.1"/>
    </source>
</evidence>
<dbReference type="RefSeq" id="WP_013174562.1">
    <property type="nucleotide sequence ID" value="NC_014220.1"/>
</dbReference>
<evidence type="ECO:0000256" key="6">
    <source>
        <dbReference type="SAM" id="Phobius"/>
    </source>
</evidence>
<dbReference type="KEGG" id="slp:Slip_0376"/>
<feature type="transmembrane region" description="Helical" evidence="6">
    <location>
        <begin position="77"/>
        <end position="99"/>
    </location>
</feature>
<gene>
    <name evidence="8" type="ordered locus">Slip_0376</name>
</gene>
<keyword evidence="4 6" id="KW-1133">Transmembrane helix</keyword>
<keyword evidence="9" id="KW-1185">Reference proteome</keyword>
<dbReference type="Pfam" id="PF13190">
    <property type="entry name" value="PDGLE"/>
    <property type="match status" value="1"/>
</dbReference>
<evidence type="ECO:0000313" key="9">
    <source>
        <dbReference type="Proteomes" id="UP000000378"/>
    </source>
</evidence>
<evidence type="ECO:0000256" key="2">
    <source>
        <dbReference type="ARBA" id="ARBA00022475"/>
    </source>
</evidence>
<dbReference type="AlphaFoldDB" id="D7CK46"/>
<reference evidence="9" key="1">
    <citation type="journal article" date="2010" name="Stand. Genomic Sci.">
        <title>Complete genome sequence of Syntrophothermus lipocalidus type strain (TGB-C1T).</title>
        <authorList>
            <consortium name="US DOE Joint Genome Institute (JGI-PGF)"/>
            <person name="Djao O."/>
            <person name="Zhang X."/>
            <person name="Lucas S."/>
            <person name="Lapidus A."/>
            <person name="Glavina Del Rio T."/>
            <person name="Nolan M."/>
            <person name="Tice H."/>
            <person name="Cheng J."/>
            <person name="Han C."/>
            <person name="Tapia R."/>
            <person name="Goodwin L."/>
            <person name="Pitluck S."/>
            <person name="Liolios K."/>
            <person name="Ivanova N."/>
            <person name="Mavromatis K."/>
            <person name="Mikhailova N."/>
            <person name="Ovchinnikova G."/>
            <person name="Pati A."/>
            <person name="Brambilla E."/>
            <person name="Chen A."/>
            <person name="Palaniappan K."/>
            <person name="Land M."/>
            <person name="Hauser L."/>
            <person name="Chang Y."/>
            <person name="Jeffries C."/>
            <person name="Rohde M."/>
            <person name="Sikorski J."/>
            <person name="Spring S."/>
            <person name="Goker M."/>
            <person name="Detter J."/>
            <person name="Woyke T."/>
            <person name="Bristow J."/>
            <person name="Eisen J."/>
            <person name="Markowitz V."/>
            <person name="Hugenholtz P."/>
            <person name="Kyrpides N."/>
            <person name="Klenk H."/>
        </authorList>
    </citation>
    <scope>NUCLEOTIDE SEQUENCE [LARGE SCALE GENOMIC DNA]</scope>
    <source>
        <strain evidence="9">DSM 12680 / TGB-C1</strain>
    </source>
</reference>
<evidence type="ECO:0000256" key="4">
    <source>
        <dbReference type="ARBA" id="ARBA00022989"/>
    </source>
</evidence>
<dbReference type="EMBL" id="CP002048">
    <property type="protein sequence ID" value="ADI01160.1"/>
    <property type="molecule type" value="Genomic_DNA"/>
</dbReference>
<keyword evidence="2" id="KW-1003">Cell membrane</keyword>
<dbReference type="HOGENOM" id="CLU_174500_0_0_9"/>
<proteinExistence type="predicted"/>
<dbReference type="STRING" id="643648.Slip_0376"/>
<dbReference type="GO" id="GO:0005886">
    <property type="term" value="C:plasma membrane"/>
    <property type="evidence" value="ECO:0007669"/>
    <property type="project" value="UniProtKB-SubCell"/>
</dbReference>
<evidence type="ECO:0000256" key="3">
    <source>
        <dbReference type="ARBA" id="ARBA00022692"/>
    </source>
</evidence>
<dbReference type="Proteomes" id="UP000000378">
    <property type="component" value="Chromosome"/>
</dbReference>
<protein>
    <recommendedName>
        <fullName evidence="7">PDGLE domain-containing protein</fullName>
    </recommendedName>
</protein>
<dbReference type="InterPro" id="IPR025937">
    <property type="entry name" value="PDGLE_dom"/>
</dbReference>
<comment type="subcellular location">
    <subcellularLocation>
        <location evidence="1">Cell membrane</location>
    </subcellularLocation>
</comment>
<organism evidence="8 9">
    <name type="scientific">Syntrophothermus lipocalidus (strain DSM 12680 / TGB-C1)</name>
    <dbReference type="NCBI Taxonomy" id="643648"/>
    <lineage>
        <taxon>Bacteria</taxon>
        <taxon>Bacillati</taxon>
        <taxon>Bacillota</taxon>
        <taxon>Clostridia</taxon>
        <taxon>Eubacteriales</taxon>
        <taxon>Syntrophomonadaceae</taxon>
        <taxon>Syntrophothermus</taxon>
    </lineage>
</organism>
<feature type="domain" description="PDGLE" evidence="7">
    <location>
        <begin position="10"/>
        <end position="101"/>
    </location>
</feature>
<evidence type="ECO:0000256" key="5">
    <source>
        <dbReference type="ARBA" id="ARBA00023136"/>
    </source>
</evidence>
<name>D7CK46_SYNLT</name>